<evidence type="ECO:0000313" key="14">
    <source>
        <dbReference type="EMBL" id="OBY10491.1"/>
    </source>
</evidence>
<evidence type="ECO:0000256" key="13">
    <source>
        <dbReference type="RuleBase" id="RU361159"/>
    </source>
</evidence>
<reference evidence="14 15" key="1">
    <citation type="submission" date="2016-06" db="EMBL/GenBank/DDBJ databases">
        <authorList>
            <person name="Kjaerup R.B."/>
            <person name="Dalgaard T.S."/>
            <person name="Juul-Madsen H.R."/>
        </authorList>
    </citation>
    <scope>NUCLEOTIDE SEQUENCE [LARGE SCALE GENOMIC DNA]</scope>
    <source>
        <strain evidence="14 15">373-A1</strain>
    </source>
</reference>
<dbReference type="AlphaFoldDB" id="A0A173ZAT1"/>
<dbReference type="eggNOG" id="COG0010">
    <property type="taxonomic scope" value="Bacteria"/>
</dbReference>
<dbReference type="PROSITE" id="PS01053">
    <property type="entry name" value="ARGINASE_1"/>
    <property type="match status" value="1"/>
</dbReference>
<dbReference type="SUPFAM" id="SSF52768">
    <property type="entry name" value="Arginase/deacetylase"/>
    <property type="match status" value="1"/>
</dbReference>
<keyword evidence="7 10" id="KW-0464">Manganese</keyword>
<dbReference type="GeneID" id="42775980"/>
<dbReference type="PANTHER" id="PTHR43782">
    <property type="entry name" value="ARGINASE"/>
    <property type="match status" value="1"/>
</dbReference>
<dbReference type="RefSeq" id="WP_027098153.1">
    <property type="nucleotide sequence ID" value="NZ_CABJAZ010000001.1"/>
</dbReference>
<dbReference type="UniPathway" id="UPA00158">
    <property type="reaction ID" value="UER00270"/>
</dbReference>
<dbReference type="InterPro" id="IPR020855">
    <property type="entry name" value="Ureohydrolase_Mn_BS"/>
</dbReference>
<dbReference type="Pfam" id="PF00491">
    <property type="entry name" value="Arginase"/>
    <property type="match status" value="1"/>
</dbReference>
<comment type="similarity">
    <text evidence="11 12">Belongs to the arginase family.</text>
</comment>
<dbReference type="InterPro" id="IPR014033">
    <property type="entry name" value="Arginase"/>
</dbReference>
<evidence type="ECO:0000256" key="4">
    <source>
        <dbReference type="ARBA" id="ARBA00022503"/>
    </source>
</evidence>
<feature type="binding site" evidence="10">
    <location>
        <position position="126"/>
    </location>
    <ligand>
        <name>Mn(2+)</name>
        <dbReference type="ChEBI" id="CHEBI:29035"/>
        <label>2</label>
    </ligand>
</feature>
<dbReference type="NCBIfam" id="TIGR01229">
    <property type="entry name" value="rocF_arginase"/>
    <property type="match status" value="1"/>
</dbReference>
<dbReference type="Proteomes" id="UP000092714">
    <property type="component" value="Unassembled WGS sequence"/>
</dbReference>
<dbReference type="GO" id="GO:0006525">
    <property type="term" value="P:arginine metabolic process"/>
    <property type="evidence" value="ECO:0007669"/>
    <property type="project" value="UniProtKB-KW"/>
</dbReference>
<dbReference type="InterPro" id="IPR006035">
    <property type="entry name" value="Ureohydrolase"/>
</dbReference>
<dbReference type="GO" id="GO:0030145">
    <property type="term" value="F:manganese ion binding"/>
    <property type="evidence" value="ECO:0007669"/>
    <property type="project" value="TreeGrafter"/>
</dbReference>
<dbReference type="PANTHER" id="PTHR43782:SF3">
    <property type="entry name" value="ARGINASE"/>
    <property type="match status" value="1"/>
</dbReference>
<evidence type="ECO:0000313" key="15">
    <source>
        <dbReference type="Proteomes" id="UP000092714"/>
    </source>
</evidence>
<evidence type="ECO:0000256" key="12">
    <source>
        <dbReference type="RuleBase" id="RU003684"/>
    </source>
</evidence>
<evidence type="ECO:0000256" key="7">
    <source>
        <dbReference type="ARBA" id="ARBA00023211"/>
    </source>
</evidence>
<dbReference type="GO" id="GO:0005829">
    <property type="term" value="C:cytosol"/>
    <property type="evidence" value="ECO:0007669"/>
    <property type="project" value="TreeGrafter"/>
</dbReference>
<name>A0A173ZAT1_9CLOT</name>
<keyword evidence="15" id="KW-1185">Reference proteome</keyword>
<feature type="binding site" evidence="10">
    <location>
        <position position="229"/>
    </location>
    <ligand>
        <name>Mn(2+)</name>
        <dbReference type="ChEBI" id="CHEBI:29035"/>
        <label>1</label>
    </ligand>
</feature>
<accession>A0A173ZAT1</accession>
<evidence type="ECO:0000256" key="1">
    <source>
        <dbReference type="ARBA" id="ARBA00005098"/>
    </source>
</evidence>
<dbReference type="PROSITE" id="PS51409">
    <property type="entry name" value="ARGINASE_2"/>
    <property type="match status" value="1"/>
</dbReference>
<feature type="binding site" evidence="10">
    <location>
        <position position="98"/>
    </location>
    <ligand>
        <name>Mn(2+)</name>
        <dbReference type="ChEBI" id="CHEBI:29035"/>
        <label>1</label>
    </ligand>
</feature>
<evidence type="ECO:0000256" key="9">
    <source>
        <dbReference type="NCBIfam" id="TIGR01229"/>
    </source>
</evidence>
<comment type="catalytic activity">
    <reaction evidence="8 13">
        <text>L-arginine + H2O = urea + L-ornithine</text>
        <dbReference type="Rhea" id="RHEA:20569"/>
        <dbReference type="ChEBI" id="CHEBI:15377"/>
        <dbReference type="ChEBI" id="CHEBI:16199"/>
        <dbReference type="ChEBI" id="CHEBI:32682"/>
        <dbReference type="ChEBI" id="CHEBI:46911"/>
        <dbReference type="EC" id="3.5.3.1"/>
    </reaction>
</comment>
<dbReference type="InterPro" id="IPR023696">
    <property type="entry name" value="Ureohydrolase_dom_sf"/>
</dbReference>
<evidence type="ECO:0000256" key="3">
    <source>
        <dbReference type="ARBA" id="ARBA00018123"/>
    </source>
</evidence>
<feature type="binding site" evidence="10">
    <location>
        <position position="124"/>
    </location>
    <ligand>
        <name>Mn(2+)</name>
        <dbReference type="ChEBI" id="CHEBI:29035"/>
        <label>2</label>
    </ligand>
</feature>
<proteinExistence type="inferred from homology"/>
<dbReference type="CDD" id="cd09989">
    <property type="entry name" value="Arginase"/>
    <property type="match status" value="1"/>
</dbReference>
<dbReference type="EC" id="3.5.3.1" evidence="2 9"/>
<protein>
    <recommendedName>
        <fullName evidence="3 9">Arginase</fullName>
        <ecNumber evidence="2 9">3.5.3.1</ecNumber>
    </recommendedName>
</protein>
<comment type="cofactor">
    <cofactor evidence="10 13">
        <name>Mn(2+)</name>
        <dbReference type="ChEBI" id="CHEBI:29035"/>
    </cofactor>
    <text evidence="10 13">Binds 2 manganese ions per subunit.</text>
</comment>
<dbReference type="GO" id="GO:0004053">
    <property type="term" value="F:arginase activity"/>
    <property type="evidence" value="ECO:0007669"/>
    <property type="project" value="UniProtKB-UniRule"/>
</dbReference>
<comment type="caution">
    <text evidence="14">The sequence shown here is derived from an EMBL/GenBank/DDBJ whole genome shotgun (WGS) entry which is preliminary data.</text>
</comment>
<evidence type="ECO:0000256" key="2">
    <source>
        <dbReference type="ARBA" id="ARBA00012168"/>
    </source>
</evidence>
<evidence type="ECO:0000256" key="11">
    <source>
        <dbReference type="PROSITE-ProRule" id="PRU00742"/>
    </source>
</evidence>
<dbReference type="Gene3D" id="3.40.800.10">
    <property type="entry name" value="Ureohydrolase domain"/>
    <property type="match status" value="1"/>
</dbReference>
<dbReference type="GO" id="GO:0000050">
    <property type="term" value="P:urea cycle"/>
    <property type="evidence" value="ECO:0007669"/>
    <property type="project" value="UniProtKB-UniPathway"/>
</dbReference>
<evidence type="ECO:0000256" key="10">
    <source>
        <dbReference type="PIRSR" id="PIRSR036979-1"/>
    </source>
</evidence>
<dbReference type="OrthoDB" id="9788689at2"/>
<dbReference type="EMBL" id="MAPZ01000019">
    <property type="protein sequence ID" value="OBY10491.1"/>
    <property type="molecule type" value="Genomic_DNA"/>
</dbReference>
<evidence type="ECO:0000256" key="5">
    <source>
        <dbReference type="ARBA" id="ARBA00022723"/>
    </source>
</evidence>
<feature type="binding site" evidence="10">
    <location>
        <position position="227"/>
    </location>
    <ligand>
        <name>Mn(2+)</name>
        <dbReference type="ChEBI" id="CHEBI:29035"/>
        <label>1</label>
    </ligand>
</feature>
<keyword evidence="4 13" id="KW-0056">Arginine metabolism</keyword>
<gene>
    <name evidence="14" type="ORF">CP373A1_08210</name>
</gene>
<dbReference type="PIRSF" id="PIRSF036979">
    <property type="entry name" value="Arginase"/>
    <property type="match status" value="1"/>
</dbReference>
<evidence type="ECO:0000256" key="6">
    <source>
        <dbReference type="ARBA" id="ARBA00022801"/>
    </source>
</evidence>
<organism evidence="14 15">
    <name type="scientific">Clostridium paraputrificum</name>
    <dbReference type="NCBI Taxonomy" id="29363"/>
    <lineage>
        <taxon>Bacteria</taxon>
        <taxon>Bacillati</taxon>
        <taxon>Bacillota</taxon>
        <taxon>Clostridia</taxon>
        <taxon>Eubacteriales</taxon>
        <taxon>Clostridiaceae</taxon>
        <taxon>Clostridium</taxon>
    </lineage>
</organism>
<dbReference type="FunFam" id="3.40.800.10:FF:000012">
    <property type="entry name" value="Arginase"/>
    <property type="match status" value="1"/>
</dbReference>
<comment type="pathway">
    <text evidence="1">Nitrogen metabolism; urea cycle; L-ornithine and urea from L-arginine: step 1/1.</text>
</comment>
<evidence type="ECO:0000256" key="8">
    <source>
        <dbReference type="ARBA" id="ARBA00047391"/>
    </source>
</evidence>
<keyword evidence="6 12" id="KW-0378">Hydrolase</keyword>
<feature type="binding site" evidence="10">
    <location>
        <position position="122"/>
    </location>
    <ligand>
        <name>Mn(2+)</name>
        <dbReference type="ChEBI" id="CHEBI:29035"/>
        <label>1</label>
    </ligand>
</feature>
<sequence length="298" mass="32656">MKINIIGVPLFYGCDKPGVEKGPDILRKNGLIDVFTKKHEVCDLGNVKVNKVSSENKYKCNNKMKYLDEIININNELADKVNNSFDNGALPLVIGGDHALGMGSLAGCGKYFGQDLAVIWVDAHGDINTPETSPSGNVHGMPLAASMGVGYDSLINIYYKGCKVNPKNVYIIGARDLDKGEIELIENKHLNVWTMNDIKEKGLEKCLEELISTLDSSNINNVHLSFDIDSIDPTFIPGTGTPVVDGLTMEGGKKIIKDLLNTNLIRSIDFVEFNPSLDKEDITLNNCLSLLEEISNNL</sequence>
<keyword evidence="5 10" id="KW-0479">Metal-binding</keyword>
<dbReference type="PRINTS" id="PR00116">
    <property type="entry name" value="ARGINASE"/>
</dbReference>